<feature type="region of interest" description="Disordered" evidence="3">
    <location>
        <begin position="27"/>
        <end position="50"/>
    </location>
</feature>
<feature type="transmembrane region" description="Helical" evidence="4">
    <location>
        <begin position="283"/>
        <end position="302"/>
    </location>
</feature>
<dbReference type="InterPro" id="IPR050327">
    <property type="entry name" value="Proton-linked_MCT"/>
</dbReference>
<keyword evidence="4" id="KW-0472">Membrane</keyword>
<accession>A0ABR2Z8T1</accession>
<reference evidence="5 6" key="1">
    <citation type="submission" date="2024-05" db="EMBL/GenBank/DDBJ databases">
        <title>A draft genome resource for the thread blight pathogen Marasmius tenuissimus strain MS-2.</title>
        <authorList>
            <person name="Yulfo-Soto G.E."/>
            <person name="Baruah I.K."/>
            <person name="Amoako-Attah I."/>
            <person name="Bukari Y."/>
            <person name="Meinhardt L.W."/>
            <person name="Bailey B.A."/>
            <person name="Cohen S.P."/>
        </authorList>
    </citation>
    <scope>NUCLEOTIDE SEQUENCE [LARGE SCALE GENOMIC DNA]</scope>
    <source>
        <strain evidence="5 6">MS-2</strain>
    </source>
</reference>
<dbReference type="Gene3D" id="1.20.1250.20">
    <property type="entry name" value="MFS general substrate transporter like domains"/>
    <property type="match status" value="3"/>
</dbReference>
<sequence>MSSPIVPPDSLRSPVTGETKDFQVEFLNRRNSGDDETKEENGSDEQVKVSTEAPEFDFPDGGLRAWLVVLGAALCSTVSFGYVNSWGVFQAYYEKTLLQHLSPSTIAWIGSIQYSLVLLPALPVGRLFDLGYFRKPFLASSIVLVVGVFLTGQCTQYWQFMLCQGHWFKKNRGRAMGLMAVGSSVGGATFPIAAKRLIVQVGFPWTMRILGFILLVCLAVPNLALKRRLPPKNVKGGLFNWAAFKDPAFSYWTLSCLFTFLGLYTVLTYIDVAATKMGVSEDFSFYLVAIANASSGFGRLGTSFLVDKIGAINFLLPTTLIAGIATYAWPFAHSLGSLVAVAVIYGFTCGTYVSAFLLPLYEMGEIQEIGRRT</sequence>
<comment type="similarity">
    <text evidence="2">Belongs to the major facilitator superfamily. Monocarboxylate porter (TC 2.A.1.13) family.</text>
</comment>
<proteinExistence type="inferred from homology"/>
<evidence type="ECO:0000256" key="2">
    <source>
        <dbReference type="ARBA" id="ARBA00006727"/>
    </source>
</evidence>
<keyword evidence="6" id="KW-1185">Reference proteome</keyword>
<evidence type="ECO:0000256" key="3">
    <source>
        <dbReference type="SAM" id="MobiDB-lite"/>
    </source>
</evidence>
<feature type="transmembrane region" description="Helical" evidence="4">
    <location>
        <begin position="249"/>
        <end position="271"/>
    </location>
</feature>
<comment type="caution">
    <text evidence="5">The sequence shown here is derived from an EMBL/GenBank/DDBJ whole genome shotgun (WGS) entry which is preliminary data.</text>
</comment>
<dbReference type="Proteomes" id="UP001437256">
    <property type="component" value="Unassembled WGS sequence"/>
</dbReference>
<evidence type="ECO:0000256" key="1">
    <source>
        <dbReference type="ARBA" id="ARBA00004141"/>
    </source>
</evidence>
<feature type="compositionally biased region" description="Basic and acidic residues" evidence="3">
    <location>
        <begin position="27"/>
        <end position="47"/>
    </location>
</feature>
<dbReference type="Pfam" id="PF07690">
    <property type="entry name" value="MFS_1"/>
    <property type="match status" value="1"/>
</dbReference>
<keyword evidence="4" id="KW-0812">Transmembrane</keyword>
<feature type="transmembrane region" description="Helical" evidence="4">
    <location>
        <begin position="338"/>
        <end position="361"/>
    </location>
</feature>
<feature type="non-terminal residue" evidence="5">
    <location>
        <position position="373"/>
    </location>
</feature>
<dbReference type="InterPro" id="IPR036259">
    <property type="entry name" value="MFS_trans_sf"/>
</dbReference>
<feature type="transmembrane region" description="Helical" evidence="4">
    <location>
        <begin position="105"/>
        <end position="125"/>
    </location>
</feature>
<feature type="transmembrane region" description="Helical" evidence="4">
    <location>
        <begin position="205"/>
        <end position="225"/>
    </location>
</feature>
<dbReference type="SUPFAM" id="SSF103473">
    <property type="entry name" value="MFS general substrate transporter"/>
    <property type="match status" value="1"/>
</dbReference>
<dbReference type="InterPro" id="IPR011701">
    <property type="entry name" value="MFS"/>
</dbReference>
<evidence type="ECO:0008006" key="7">
    <source>
        <dbReference type="Google" id="ProtNLM"/>
    </source>
</evidence>
<comment type="subcellular location">
    <subcellularLocation>
        <location evidence="1">Membrane</location>
        <topology evidence="1">Multi-pass membrane protein</topology>
    </subcellularLocation>
</comment>
<keyword evidence="4" id="KW-1133">Transmembrane helix</keyword>
<feature type="transmembrane region" description="Helical" evidence="4">
    <location>
        <begin position="175"/>
        <end position="193"/>
    </location>
</feature>
<gene>
    <name evidence="5" type="ORF">AAF712_015693</name>
</gene>
<dbReference type="PANTHER" id="PTHR11360">
    <property type="entry name" value="MONOCARBOXYLATE TRANSPORTER"/>
    <property type="match status" value="1"/>
</dbReference>
<evidence type="ECO:0000313" key="5">
    <source>
        <dbReference type="EMBL" id="KAL0057652.1"/>
    </source>
</evidence>
<feature type="transmembrane region" description="Helical" evidence="4">
    <location>
        <begin position="314"/>
        <end position="332"/>
    </location>
</feature>
<dbReference type="PANTHER" id="PTHR11360:SF234">
    <property type="entry name" value="MFS-TYPE TRANSPORTER DBAD-RELATED"/>
    <property type="match status" value="1"/>
</dbReference>
<organism evidence="5 6">
    <name type="scientific">Marasmius tenuissimus</name>
    <dbReference type="NCBI Taxonomy" id="585030"/>
    <lineage>
        <taxon>Eukaryota</taxon>
        <taxon>Fungi</taxon>
        <taxon>Dikarya</taxon>
        <taxon>Basidiomycota</taxon>
        <taxon>Agaricomycotina</taxon>
        <taxon>Agaricomycetes</taxon>
        <taxon>Agaricomycetidae</taxon>
        <taxon>Agaricales</taxon>
        <taxon>Marasmiineae</taxon>
        <taxon>Marasmiaceae</taxon>
        <taxon>Marasmius</taxon>
    </lineage>
</organism>
<feature type="transmembrane region" description="Helical" evidence="4">
    <location>
        <begin position="65"/>
        <end position="84"/>
    </location>
</feature>
<dbReference type="EMBL" id="JBBXMP010000468">
    <property type="protein sequence ID" value="KAL0057652.1"/>
    <property type="molecule type" value="Genomic_DNA"/>
</dbReference>
<protein>
    <recommendedName>
        <fullName evidence="7">MFS general substrate transporter</fullName>
    </recommendedName>
</protein>
<evidence type="ECO:0000313" key="6">
    <source>
        <dbReference type="Proteomes" id="UP001437256"/>
    </source>
</evidence>
<evidence type="ECO:0000256" key="4">
    <source>
        <dbReference type="SAM" id="Phobius"/>
    </source>
</evidence>
<feature type="transmembrane region" description="Helical" evidence="4">
    <location>
        <begin position="137"/>
        <end position="154"/>
    </location>
</feature>
<name>A0ABR2Z8T1_9AGAR</name>